<proteinExistence type="predicted"/>
<evidence type="ECO:0000313" key="1">
    <source>
        <dbReference type="Proteomes" id="UP000887581"/>
    </source>
</evidence>
<dbReference type="AlphaFoldDB" id="A0A915Q217"/>
<reference evidence="2" key="1">
    <citation type="submission" date="2022-11" db="UniProtKB">
        <authorList>
            <consortium name="WormBaseParasite"/>
        </authorList>
    </citation>
    <scope>IDENTIFICATION</scope>
</reference>
<dbReference type="WBParaSite" id="sdigi.contig77.g3754.t1">
    <property type="protein sequence ID" value="sdigi.contig77.g3754.t1"/>
    <property type="gene ID" value="sdigi.contig77.g3754"/>
</dbReference>
<keyword evidence="1" id="KW-1185">Reference proteome</keyword>
<evidence type="ECO:0000313" key="2">
    <source>
        <dbReference type="WBParaSite" id="sdigi.contig77.g3754.t1"/>
    </source>
</evidence>
<protein>
    <submittedName>
        <fullName evidence="2">Uncharacterized protein</fullName>
    </submittedName>
</protein>
<name>A0A915Q217_9BILA</name>
<sequence length="78" mass="8103">MVCDKTDDCNDKDNRYCRTKKYDYLDGTAGATGGNGAIGVGTGLGLQPGPRVCVSLPPRTRTAAEKVSPLVHSMAGSS</sequence>
<accession>A0A915Q217</accession>
<dbReference type="Proteomes" id="UP000887581">
    <property type="component" value="Unplaced"/>
</dbReference>
<organism evidence="1 2">
    <name type="scientific">Setaria digitata</name>
    <dbReference type="NCBI Taxonomy" id="48799"/>
    <lineage>
        <taxon>Eukaryota</taxon>
        <taxon>Metazoa</taxon>
        <taxon>Ecdysozoa</taxon>
        <taxon>Nematoda</taxon>
        <taxon>Chromadorea</taxon>
        <taxon>Rhabditida</taxon>
        <taxon>Spirurina</taxon>
        <taxon>Spiruromorpha</taxon>
        <taxon>Filarioidea</taxon>
        <taxon>Setariidae</taxon>
        <taxon>Setaria</taxon>
    </lineage>
</organism>